<dbReference type="InterPro" id="IPR016181">
    <property type="entry name" value="Acyl_CoA_acyltransferase"/>
</dbReference>
<dbReference type="PANTHER" id="PTHR43877:SF1">
    <property type="entry name" value="ACETYLTRANSFERASE"/>
    <property type="match status" value="1"/>
</dbReference>
<dbReference type="PROSITE" id="PS51186">
    <property type="entry name" value="GNAT"/>
    <property type="match status" value="1"/>
</dbReference>
<organism evidence="4 5">
    <name type="scientific">Methylobacterium crusticola</name>
    <dbReference type="NCBI Taxonomy" id="1697972"/>
    <lineage>
        <taxon>Bacteria</taxon>
        <taxon>Pseudomonadati</taxon>
        <taxon>Pseudomonadota</taxon>
        <taxon>Alphaproteobacteria</taxon>
        <taxon>Hyphomicrobiales</taxon>
        <taxon>Methylobacteriaceae</taxon>
        <taxon>Methylobacterium</taxon>
    </lineage>
</organism>
<evidence type="ECO:0000256" key="1">
    <source>
        <dbReference type="ARBA" id="ARBA00022679"/>
    </source>
</evidence>
<dbReference type="InterPro" id="IPR020023">
    <property type="entry name" value="PseG"/>
</dbReference>
<dbReference type="InterPro" id="IPR007235">
    <property type="entry name" value="Glyco_trans_28_C"/>
</dbReference>
<gene>
    <name evidence="4" type="primary">murG_2</name>
    <name evidence="4" type="ORF">OPKNFCMD_4691</name>
</gene>
<evidence type="ECO:0000256" key="2">
    <source>
        <dbReference type="ARBA" id="ARBA00023315"/>
    </source>
</evidence>
<dbReference type="Gene3D" id="3.40.50.11190">
    <property type="match status" value="1"/>
</dbReference>
<dbReference type="EMBL" id="BPQH01000016">
    <property type="protein sequence ID" value="GJD51932.1"/>
    <property type="molecule type" value="Genomic_DNA"/>
</dbReference>
<dbReference type="SUPFAM" id="SSF53756">
    <property type="entry name" value="UDP-Glycosyltransferase/glycogen phosphorylase"/>
    <property type="match status" value="1"/>
</dbReference>
<dbReference type="GO" id="GO:0016740">
    <property type="term" value="F:transferase activity"/>
    <property type="evidence" value="ECO:0007669"/>
    <property type="project" value="UniProtKB-KW"/>
</dbReference>
<dbReference type="RefSeq" id="WP_238313864.1">
    <property type="nucleotide sequence ID" value="NZ_BPQH01000016.1"/>
</dbReference>
<evidence type="ECO:0000313" key="4">
    <source>
        <dbReference type="EMBL" id="GJD51932.1"/>
    </source>
</evidence>
<reference evidence="4" key="2">
    <citation type="submission" date="2021-08" db="EMBL/GenBank/DDBJ databases">
        <authorList>
            <person name="Tani A."/>
            <person name="Ola A."/>
            <person name="Ogura Y."/>
            <person name="Katsura K."/>
            <person name="Hayashi T."/>
        </authorList>
    </citation>
    <scope>NUCLEOTIDE SEQUENCE</scope>
    <source>
        <strain evidence="4">KCTC 52305</strain>
    </source>
</reference>
<dbReference type="SUPFAM" id="SSF55729">
    <property type="entry name" value="Acyl-CoA N-acyltransferases (Nat)"/>
    <property type="match status" value="1"/>
</dbReference>
<reference evidence="4" key="1">
    <citation type="journal article" date="2021" name="Front. Microbiol.">
        <title>Comprehensive Comparative Genomics and Phenotyping of Methylobacterium Species.</title>
        <authorList>
            <person name="Alessa O."/>
            <person name="Ogura Y."/>
            <person name="Fujitani Y."/>
            <person name="Takami H."/>
            <person name="Hayashi T."/>
            <person name="Sahin N."/>
            <person name="Tani A."/>
        </authorList>
    </citation>
    <scope>NUCLEOTIDE SEQUENCE</scope>
    <source>
        <strain evidence="4">KCTC 52305</strain>
    </source>
</reference>
<keyword evidence="2" id="KW-0012">Acyltransferase</keyword>
<protein>
    <submittedName>
        <fullName evidence="4">UDP-N-acetylglucosamine--N-acetylmuramyl-(Pentapeptide) pyrophosphoryl-undecaprenol N-acetylglucosamine transferase</fullName>
    </submittedName>
</protein>
<dbReference type="NCBIfam" id="TIGR03590">
    <property type="entry name" value="PseG"/>
    <property type="match status" value="1"/>
</dbReference>
<dbReference type="Gene3D" id="3.40.50.2000">
    <property type="entry name" value="Glycogen Phosphorylase B"/>
    <property type="match status" value="1"/>
</dbReference>
<dbReference type="PANTHER" id="PTHR43877">
    <property type="entry name" value="AMINOALKYLPHOSPHONATE N-ACETYLTRANSFERASE-RELATED-RELATED"/>
    <property type="match status" value="1"/>
</dbReference>
<comment type="caution">
    <text evidence="4">The sequence shown here is derived from an EMBL/GenBank/DDBJ whole genome shotgun (WGS) entry which is preliminary data.</text>
</comment>
<evidence type="ECO:0000313" key="5">
    <source>
        <dbReference type="Proteomes" id="UP001055167"/>
    </source>
</evidence>
<dbReference type="Proteomes" id="UP001055167">
    <property type="component" value="Unassembled WGS sequence"/>
</dbReference>
<evidence type="ECO:0000259" key="3">
    <source>
        <dbReference type="PROSITE" id="PS51186"/>
    </source>
</evidence>
<proteinExistence type="predicted"/>
<feature type="domain" description="N-acetyltransferase" evidence="3">
    <location>
        <begin position="338"/>
        <end position="488"/>
    </location>
</feature>
<name>A0ABQ4R3C3_9HYPH</name>
<dbReference type="Gene3D" id="3.40.630.30">
    <property type="match status" value="1"/>
</dbReference>
<keyword evidence="5" id="KW-1185">Reference proteome</keyword>
<dbReference type="Pfam" id="PF00583">
    <property type="entry name" value="Acetyltransf_1"/>
    <property type="match status" value="1"/>
</dbReference>
<dbReference type="Pfam" id="PF04101">
    <property type="entry name" value="Glyco_tran_28_C"/>
    <property type="match status" value="1"/>
</dbReference>
<dbReference type="InterPro" id="IPR000182">
    <property type="entry name" value="GNAT_dom"/>
</dbReference>
<dbReference type="CDD" id="cd04301">
    <property type="entry name" value="NAT_SF"/>
    <property type="match status" value="1"/>
</dbReference>
<keyword evidence="1 4" id="KW-0808">Transferase</keyword>
<accession>A0ABQ4R3C3</accession>
<sequence length="490" mass="49433">MSERRHVLVRAEADARVGGGHVMRCLALAAALRGRGHAVTVCAGPQAVRAVPALAASGLPVVAEPVPADVVVVDHYGLALAEEDALRRAAGAALLVAIDDLADRMHGCDLLLDAGAGRDPSAYAGLIPGGAVGLFGPRHALLRPDFAALRPASPRRPRGLARIAVAFGLSDATPHVAATLAALARAAPAAAVDLVTGPAGAGAAAALAAGRPGVRLHVDPPDYPAILAAADLAIGAAGGSAWERCALALPSIAVPIAPNQAGNARALARHGAALVVAPGPGLGEGLAAALAALGGAPDALAALGRQAAGLCDGRGAERVAEAIEALRPVPAPGPVGRLSLRPAGPADARMLWVWRNDPLTRAMSRSSDAVAWEGHGAWLRTRLAEPGRTRLLVAEADGEPAGSLRLDRLPDGVAAEVSLTVSPLLRGRGLGARLLAALCGHAADTGFCRRLAAAVRADNAASRTVFERAGFRLVQAGTPWLRYERSLADG</sequence>
<dbReference type="InterPro" id="IPR050832">
    <property type="entry name" value="Bact_Acetyltransf"/>
</dbReference>